<organism evidence="3 5">
    <name type="scientific">Legionella moravica</name>
    <dbReference type="NCBI Taxonomy" id="39962"/>
    <lineage>
        <taxon>Bacteria</taxon>
        <taxon>Pseudomonadati</taxon>
        <taxon>Pseudomonadota</taxon>
        <taxon>Gammaproteobacteria</taxon>
        <taxon>Legionellales</taxon>
        <taxon>Legionellaceae</taxon>
        <taxon>Legionella</taxon>
    </lineage>
</organism>
<gene>
    <name evidence="2" type="ORF">Lmor_0309</name>
    <name evidence="3" type="ORF">NCTC12239_01756</name>
</gene>
<dbReference type="AlphaFoldDB" id="A0A378JXQ8"/>
<protein>
    <recommendedName>
        <fullName evidence="6">DUF1579 domain-containing protein</fullName>
    </recommendedName>
</protein>
<proteinExistence type="predicted"/>
<evidence type="ECO:0000313" key="3">
    <source>
        <dbReference type="EMBL" id="STX62817.1"/>
    </source>
</evidence>
<evidence type="ECO:0000313" key="4">
    <source>
        <dbReference type="Proteomes" id="UP000054985"/>
    </source>
</evidence>
<dbReference type="OrthoDB" id="5643761at2"/>
<keyword evidence="1" id="KW-0732">Signal</keyword>
<reference evidence="2 4" key="1">
    <citation type="submission" date="2015-11" db="EMBL/GenBank/DDBJ databases">
        <title>Genomic analysis of 38 Legionella species identifies large and diverse effector repertoires.</title>
        <authorList>
            <person name="Burstein D."/>
            <person name="Amaro F."/>
            <person name="Zusman T."/>
            <person name="Lifshitz Z."/>
            <person name="Cohen O."/>
            <person name="Gilbert J.A."/>
            <person name="Pupko T."/>
            <person name="Shuman H.A."/>
            <person name="Segal G."/>
        </authorList>
    </citation>
    <scope>NUCLEOTIDE SEQUENCE [LARGE SCALE GENOMIC DNA]</scope>
    <source>
        <strain evidence="2 4">ATCC 43877</strain>
    </source>
</reference>
<keyword evidence="4" id="KW-1185">Reference proteome</keyword>
<dbReference type="Proteomes" id="UP000254040">
    <property type="component" value="Unassembled WGS sequence"/>
</dbReference>
<evidence type="ECO:0000313" key="2">
    <source>
        <dbReference type="EMBL" id="KTD38488.1"/>
    </source>
</evidence>
<evidence type="ECO:0000256" key="1">
    <source>
        <dbReference type="SAM" id="SignalP"/>
    </source>
</evidence>
<dbReference type="EMBL" id="UGOG01000001">
    <property type="protein sequence ID" value="STX62817.1"/>
    <property type="molecule type" value="Genomic_DNA"/>
</dbReference>
<dbReference type="RefSeq" id="WP_051190682.1">
    <property type="nucleotide sequence ID" value="NZ_CAAAJG010000014.1"/>
</dbReference>
<name>A0A378JXQ8_9GAMM</name>
<feature type="signal peptide" evidence="1">
    <location>
        <begin position="1"/>
        <end position="20"/>
    </location>
</feature>
<dbReference type="EMBL" id="LNYN01000010">
    <property type="protein sequence ID" value="KTD38488.1"/>
    <property type="molecule type" value="Genomic_DNA"/>
</dbReference>
<evidence type="ECO:0008006" key="6">
    <source>
        <dbReference type="Google" id="ProtNLM"/>
    </source>
</evidence>
<evidence type="ECO:0000313" key="5">
    <source>
        <dbReference type="Proteomes" id="UP000254040"/>
    </source>
</evidence>
<accession>A0A378JXQ8</accession>
<sequence>MIRFLFAAQMLMCLINNVSALPWYHQSYKIQKSLSHTIAKPQAQQLNFSGIWEGECDNNPAVDITIKQDGTQFRISYGFMEEQYELGEIKSNSSSNSNETKLNTTTVRWSNDYSALIFINTDFFVNQAGSLNVFFSKVTMTLMGSQLLIKGHYYHSDGSIDDVNEDVISCVYHHK</sequence>
<dbReference type="Proteomes" id="UP000054985">
    <property type="component" value="Unassembled WGS sequence"/>
</dbReference>
<reference evidence="3 5" key="2">
    <citation type="submission" date="2018-06" db="EMBL/GenBank/DDBJ databases">
        <authorList>
            <consortium name="Pathogen Informatics"/>
            <person name="Doyle S."/>
        </authorList>
    </citation>
    <scope>NUCLEOTIDE SEQUENCE [LARGE SCALE GENOMIC DNA]</scope>
    <source>
        <strain evidence="3 5">NCTC12239</strain>
    </source>
</reference>
<feature type="chain" id="PRO_5016764569" description="DUF1579 domain-containing protein" evidence="1">
    <location>
        <begin position="21"/>
        <end position="175"/>
    </location>
</feature>